<gene>
    <name evidence="5" type="ORF">BAA01_13350</name>
</gene>
<evidence type="ECO:0000256" key="3">
    <source>
        <dbReference type="SAM" id="Phobius"/>
    </source>
</evidence>
<dbReference type="AlphaFoldDB" id="A0A1Y3PPR0"/>
<evidence type="ECO:0000256" key="2">
    <source>
        <dbReference type="ARBA" id="ARBA00007400"/>
    </source>
</evidence>
<dbReference type="PANTHER" id="PTHR36927:SF1">
    <property type="entry name" value="MDO-LIKE PROTEIN"/>
    <property type="match status" value="1"/>
</dbReference>
<keyword evidence="3" id="KW-1133">Transmembrane helix</keyword>
<dbReference type="Proteomes" id="UP000196475">
    <property type="component" value="Unassembled WGS sequence"/>
</dbReference>
<proteinExistence type="inferred from homology"/>
<dbReference type="Pfam" id="PF01757">
    <property type="entry name" value="Acyl_transf_3"/>
    <property type="match status" value="1"/>
</dbReference>
<feature type="transmembrane region" description="Helical" evidence="3">
    <location>
        <begin position="270"/>
        <end position="286"/>
    </location>
</feature>
<feature type="domain" description="Acyltransferase 3" evidence="4">
    <location>
        <begin position="4"/>
        <end position="344"/>
    </location>
</feature>
<dbReference type="PANTHER" id="PTHR36927">
    <property type="entry name" value="BLR4337 PROTEIN"/>
    <property type="match status" value="1"/>
</dbReference>
<evidence type="ECO:0000313" key="5">
    <source>
        <dbReference type="EMBL" id="OUM89034.1"/>
    </source>
</evidence>
<evidence type="ECO:0000256" key="1">
    <source>
        <dbReference type="ARBA" id="ARBA00004370"/>
    </source>
</evidence>
<organism evidence="5 6">
    <name type="scientific">Bacillus thermozeamaize</name>
    <dbReference type="NCBI Taxonomy" id="230954"/>
    <lineage>
        <taxon>Bacteria</taxon>
        <taxon>Bacillati</taxon>
        <taxon>Bacillota</taxon>
        <taxon>Bacilli</taxon>
        <taxon>Bacillales</taxon>
        <taxon>Bacillaceae</taxon>
        <taxon>Bacillus</taxon>
    </lineage>
</organism>
<feature type="transmembrane region" description="Helical" evidence="3">
    <location>
        <begin position="173"/>
        <end position="193"/>
    </location>
</feature>
<keyword evidence="3" id="KW-0812">Transmembrane</keyword>
<evidence type="ECO:0000259" key="4">
    <source>
        <dbReference type="Pfam" id="PF01757"/>
    </source>
</evidence>
<feature type="transmembrane region" description="Helical" evidence="3">
    <location>
        <begin position="53"/>
        <end position="71"/>
    </location>
</feature>
<feature type="transmembrane region" description="Helical" evidence="3">
    <location>
        <begin position="12"/>
        <end position="33"/>
    </location>
</feature>
<comment type="similarity">
    <text evidence="2">Belongs to the acyltransferase 3 family.</text>
</comment>
<name>A0A1Y3PPR0_9BACI</name>
<comment type="subcellular location">
    <subcellularLocation>
        <location evidence="1">Membrane</location>
    </subcellularLocation>
</comment>
<dbReference type="GO" id="GO:0016747">
    <property type="term" value="F:acyltransferase activity, transferring groups other than amino-acyl groups"/>
    <property type="evidence" value="ECO:0007669"/>
    <property type="project" value="InterPro"/>
</dbReference>
<dbReference type="InterPro" id="IPR002656">
    <property type="entry name" value="Acyl_transf_3_dom"/>
</dbReference>
<feature type="transmembrane region" description="Helical" evidence="3">
    <location>
        <begin position="232"/>
        <end position="250"/>
    </location>
</feature>
<feature type="transmembrane region" description="Helical" evidence="3">
    <location>
        <begin position="133"/>
        <end position="152"/>
    </location>
</feature>
<comment type="caution">
    <text evidence="5">The sequence shown here is derived from an EMBL/GenBank/DDBJ whole genome shotgun (WGS) entry which is preliminary data.</text>
</comment>
<feature type="transmembrane region" description="Helical" evidence="3">
    <location>
        <begin position="83"/>
        <end position="101"/>
    </location>
</feature>
<protein>
    <recommendedName>
        <fullName evidence="4">Acyltransferase 3 domain-containing protein</fullName>
    </recommendedName>
</protein>
<feature type="transmembrane region" description="Helical" evidence="3">
    <location>
        <begin position="298"/>
        <end position="318"/>
    </location>
</feature>
<sequence length="380" mass="44419">MRLHFLDSGRALASFLGLVYHSALIFVNVDWLVNAPETHTAPALRVYTDYINLFRMPLFMFISGYFAAYAVRKYNLKNFTVRRLTRLGIPFVTTLLTFSFIEKIYTYKYWGGDISFLPNTVIPWSRYFQMSHLWFLHYALVFSFVLYFGLMLKKRFPLKLFDRFRLGGKYTDVLFLAGIFGIFGFCGMLFLVTRFDHQLVSFLTFGSYFPYFMLGALAFLRRDELHGKFFELSRKRFVVLFILLIISYMLEARFKGIVPNTNTLLETLPRYFSLILVLGLLYRFLNKPNRMLTYMSESSYTVYLLHQPLIVMVGYYYVQHFVLPSPLLGYLLVLAVSTMLTYALDYLLVRSNRWGKFLFTGALPVKRKAGVAVQQSAVSN</sequence>
<evidence type="ECO:0000313" key="6">
    <source>
        <dbReference type="Proteomes" id="UP000196475"/>
    </source>
</evidence>
<dbReference type="EMBL" id="LZRT01000053">
    <property type="protein sequence ID" value="OUM89034.1"/>
    <property type="molecule type" value="Genomic_DNA"/>
</dbReference>
<feature type="transmembrane region" description="Helical" evidence="3">
    <location>
        <begin position="330"/>
        <end position="349"/>
    </location>
</feature>
<feature type="transmembrane region" description="Helical" evidence="3">
    <location>
        <begin position="199"/>
        <end position="220"/>
    </location>
</feature>
<accession>A0A1Y3PPR0</accession>
<dbReference type="InterPro" id="IPR050623">
    <property type="entry name" value="Glucan_succinyl_AcylTrfase"/>
</dbReference>
<keyword evidence="3" id="KW-0472">Membrane</keyword>
<reference evidence="6" key="1">
    <citation type="submission" date="2016-06" db="EMBL/GenBank/DDBJ databases">
        <authorList>
            <person name="Nascimento L."/>
            <person name="Pereira R.V."/>
            <person name="Martins L.F."/>
            <person name="Quaggio R.B."/>
            <person name="Silva A.M."/>
            <person name="Setubal J.C."/>
        </authorList>
    </citation>
    <scope>NUCLEOTIDE SEQUENCE [LARGE SCALE GENOMIC DNA]</scope>
</reference>